<name>A0AAD8YEJ0_9STRA</name>
<dbReference type="InterPro" id="IPR001202">
    <property type="entry name" value="WW_dom"/>
</dbReference>
<evidence type="ECO:0000313" key="3">
    <source>
        <dbReference type="EMBL" id="KAK1745056.1"/>
    </source>
</evidence>
<feature type="compositionally biased region" description="Low complexity" evidence="1">
    <location>
        <begin position="61"/>
        <end position="78"/>
    </location>
</feature>
<feature type="region of interest" description="Disordered" evidence="1">
    <location>
        <begin position="61"/>
        <end position="83"/>
    </location>
</feature>
<accession>A0AAD8YEJ0</accession>
<feature type="domain" description="WW" evidence="2">
    <location>
        <begin position="7"/>
        <end position="35"/>
    </location>
</feature>
<sequence length="227" mass="25174">MNNNNQWAQAIDPVSGRLYYFNQSTGETSWTPPAVDTATQQTFVRQAAAHDAIPPAALLQQQQQQQQQQHTQPLTAQQNTTNSALHSSVTYQLDASTATTPGLLVPSVRAIIEKEQAQKTSLRKIELEGVSAGTIADLCNVTREWRARNLHVDGGDFATEKHSSTHDQNKSQNANEDDEAANHYYKPLQLFSLPLQSRPPHVEPGRVDIRMHALYGKLRSIGEENIA</sequence>
<dbReference type="SUPFAM" id="SSF51045">
    <property type="entry name" value="WW domain"/>
    <property type="match status" value="1"/>
</dbReference>
<dbReference type="PROSITE" id="PS50020">
    <property type="entry name" value="WW_DOMAIN_2"/>
    <property type="match status" value="1"/>
</dbReference>
<evidence type="ECO:0000256" key="1">
    <source>
        <dbReference type="SAM" id="MobiDB-lite"/>
    </source>
</evidence>
<feature type="compositionally biased region" description="Basic and acidic residues" evidence="1">
    <location>
        <begin position="156"/>
        <end position="169"/>
    </location>
</feature>
<dbReference type="AlphaFoldDB" id="A0AAD8YEJ0"/>
<dbReference type="CDD" id="cd00201">
    <property type="entry name" value="WW"/>
    <property type="match status" value="1"/>
</dbReference>
<comment type="caution">
    <text evidence="3">The sequence shown here is derived from an EMBL/GenBank/DDBJ whole genome shotgun (WGS) entry which is preliminary data.</text>
</comment>
<dbReference type="EMBL" id="JATAAI010000006">
    <property type="protein sequence ID" value="KAK1745056.1"/>
    <property type="molecule type" value="Genomic_DNA"/>
</dbReference>
<dbReference type="PROSITE" id="PS01159">
    <property type="entry name" value="WW_DOMAIN_1"/>
    <property type="match status" value="1"/>
</dbReference>
<evidence type="ECO:0000259" key="2">
    <source>
        <dbReference type="PROSITE" id="PS50020"/>
    </source>
</evidence>
<organism evidence="3 4">
    <name type="scientific">Skeletonema marinoi</name>
    <dbReference type="NCBI Taxonomy" id="267567"/>
    <lineage>
        <taxon>Eukaryota</taxon>
        <taxon>Sar</taxon>
        <taxon>Stramenopiles</taxon>
        <taxon>Ochrophyta</taxon>
        <taxon>Bacillariophyta</taxon>
        <taxon>Coscinodiscophyceae</taxon>
        <taxon>Thalassiosirophycidae</taxon>
        <taxon>Thalassiosirales</taxon>
        <taxon>Skeletonemataceae</taxon>
        <taxon>Skeletonema</taxon>
        <taxon>Skeletonema marinoi-dohrnii complex</taxon>
    </lineage>
</organism>
<proteinExistence type="predicted"/>
<reference evidence="3" key="1">
    <citation type="submission" date="2023-06" db="EMBL/GenBank/DDBJ databases">
        <title>Survivors Of The Sea: Transcriptome response of Skeletonema marinoi to long-term dormancy.</title>
        <authorList>
            <person name="Pinder M.I.M."/>
            <person name="Kourtchenko O."/>
            <person name="Robertson E.K."/>
            <person name="Larsson T."/>
            <person name="Maumus F."/>
            <person name="Osuna-Cruz C.M."/>
            <person name="Vancaester E."/>
            <person name="Stenow R."/>
            <person name="Vandepoele K."/>
            <person name="Ploug H."/>
            <person name="Bruchert V."/>
            <person name="Godhe A."/>
            <person name="Topel M."/>
        </authorList>
    </citation>
    <scope>NUCLEOTIDE SEQUENCE</scope>
    <source>
        <strain evidence="3">R05AC</strain>
    </source>
</reference>
<keyword evidence="4" id="KW-1185">Reference proteome</keyword>
<protein>
    <recommendedName>
        <fullName evidence="2">WW domain-containing protein</fullName>
    </recommendedName>
</protein>
<dbReference type="InterPro" id="IPR036020">
    <property type="entry name" value="WW_dom_sf"/>
</dbReference>
<dbReference type="Pfam" id="PF00397">
    <property type="entry name" value="WW"/>
    <property type="match status" value="1"/>
</dbReference>
<feature type="region of interest" description="Disordered" evidence="1">
    <location>
        <begin position="156"/>
        <end position="177"/>
    </location>
</feature>
<dbReference type="Gene3D" id="2.20.70.10">
    <property type="match status" value="1"/>
</dbReference>
<dbReference type="SMART" id="SM00456">
    <property type="entry name" value="WW"/>
    <property type="match status" value="1"/>
</dbReference>
<dbReference type="Proteomes" id="UP001224775">
    <property type="component" value="Unassembled WGS sequence"/>
</dbReference>
<evidence type="ECO:0000313" key="4">
    <source>
        <dbReference type="Proteomes" id="UP001224775"/>
    </source>
</evidence>
<gene>
    <name evidence="3" type="ORF">QTG54_004347</name>
</gene>